<dbReference type="SUPFAM" id="SSF48452">
    <property type="entry name" value="TPR-like"/>
    <property type="match status" value="1"/>
</dbReference>
<dbReference type="RefSeq" id="WP_202008794.1">
    <property type="nucleotide sequence ID" value="NZ_JAERRB010000003.1"/>
</dbReference>
<protein>
    <recommendedName>
        <fullName evidence="3">Tetratricopeptide repeat protein</fullName>
    </recommendedName>
</protein>
<dbReference type="EMBL" id="JAERRB010000003">
    <property type="protein sequence ID" value="MBL0741413.1"/>
    <property type="molecule type" value="Genomic_DNA"/>
</dbReference>
<reference evidence="1 2" key="1">
    <citation type="submission" date="2021-01" db="EMBL/GenBank/DDBJ databases">
        <title>Chryseolinea sp. Jin1 Genome sequencing and assembly.</title>
        <authorList>
            <person name="Kim I."/>
        </authorList>
    </citation>
    <scope>NUCLEOTIDE SEQUENCE [LARGE SCALE GENOMIC DNA]</scope>
    <source>
        <strain evidence="1 2">Jin1</strain>
    </source>
</reference>
<organism evidence="1 2">
    <name type="scientific">Chryseolinea lacunae</name>
    <dbReference type="NCBI Taxonomy" id="2801331"/>
    <lineage>
        <taxon>Bacteria</taxon>
        <taxon>Pseudomonadati</taxon>
        <taxon>Bacteroidota</taxon>
        <taxon>Cytophagia</taxon>
        <taxon>Cytophagales</taxon>
        <taxon>Fulvivirgaceae</taxon>
        <taxon>Chryseolinea</taxon>
    </lineage>
</organism>
<dbReference type="Gene3D" id="1.25.40.10">
    <property type="entry name" value="Tetratricopeptide repeat domain"/>
    <property type="match status" value="1"/>
</dbReference>
<proteinExistence type="predicted"/>
<dbReference type="InterPro" id="IPR011990">
    <property type="entry name" value="TPR-like_helical_dom_sf"/>
</dbReference>
<accession>A0ABS1KQ22</accession>
<gene>
    <name evidence="1" type="ORF">JI741_09290</name>
</gene>
<comment type="caution">
    <text evidence="1">The sequence shown here is derived from an EMBL/GenBank/DDBJ whole genome shotgun (WGS) entry which is preliminary data.</text>
</comment>
<evidence type="ECO:0000313" key="1">
    <source>
        <dbReference type="EMBL" id="MBL0741413.1"/>
    </source>
</evidence>
<evidence type="ECO:0008006" key="3">
    <source>
        <dbReference type="Google" id="ProtNLM"/>
    </source>
</evidence>
<evidence type="ECO:0000313" key="2">
    <source>
        <dbReference type="Proteomes" id="UP000613030"/>
    </source>
</evidence>
<dbReference type="Proteomes" id="UP000613030">
    <property type="component" value="Unassembled WGS sequence"/>
</dbReference>
<keyword evidence="2" id="KW-1185">Reference proteome</keyword>
<name>A0ABS1KQ22_9BACT</name>
<sequence>MEKDRFDLMMAKYRALVAFDSVKARARIMQLDYGNNFYLLQCIAQTYLDESLFEDGSNKMRKEINLRKWRMAEKYIIRAFSIEDDNAETLYTMGKIRKLSSQTDIAIYCFKRIIKLGVNAIARQEYSRGKAFAKELVNDAKFELYRLYFETDPKKSAKYLEEFEANLKKGVGTIFQPLCKFLI</sequence>